<dbReference type="EMBL" id="BDEC01000207">
    <property type="protein sequence ID" value="GBD69406.1"/>
    <property type="molecule type" value="Genomic_DNA"/>
</dbReference>
<keyword evidence="4" id="KW-1185">Reference proteome</keyword>
<evidence type="ECO:0000313" key="3">
    <source>
        <dbReference type="EMBL" id="GBD69406.1"/>
    </source>
</evidence>
<dbReference type="InterPro" id="IPR000771">
    <property type="entry name" value="FBA_II"/>
</dbReference>
<feature type="binding site" evidence="2">
    <location>
        <position position="82"/>
    </location>
    <ligand>
        <name>Zn(2+)</name>
        <dbReference type="ChEBI" id="CHEBI:29105"/>
        <label>1</label>
        <note>catalytic</note>
    </ligand>
</feature>
<dbReference type="PIRSF" id="PIRSF001359">
    <property type="entry name" value="F_bP_aldolase_II"/>
    <property type="match status" value="1"/>
</dbReference>
<comment type="caution">
    <text evidence="3">The sequence shown here is derived from an EMBL/GenBank/DDBJ whole genome shotgun (WGS) entry which is preliminary data.</text>
</comment>
<dbReference type="GO" id="GO:0009025">
    <property type="term" value="F:tagatose-bisphosphate aldolase activity"/>
    <property type="evidence" value="ECO:0007669"/>
    <property type="project" value="TreeGrafter"/>
</dbReference>
<dbReference type="Pfam" id="PF01116">
    <property type="entry name" value="F_bP_aldolase"/>
    <property type="match status" value="1"/>
</dbReference>
<dbReference type="InterPro" id="IPR050246">
    <property type="entry name" value="Class_II_FBP_aldolase"/>
</dbReference>
<dbReference type="PANTHER" id="PTHR30304">
    <property type="entry name" value="D-TAGATOSE-1,6-BISPHOSPHATE ALDOLASE"/>
    <property type="match status" value="1"/>
</dbReference>
<evidence type="ECO:0000313" key="4">
    <source>
        <dbReference type="Proteomes" id="UP000236214"/>
    </source>
</evidence>
<evidence type="ECO:0000256" key="2">
    <source>
        <dbReference type="PIRSR" id="PIRSR001359-3"/>
    </source>
</evidence>
<protein>
    <submittedName>
        <fullName evidence="3">Putative ketose-bisphosphate aldolase</fullName>
    </submittedName>
</protein>
<gene>
    <name evidence="3" type="ORF">TEHN7118_2212</name>
</gene>
<dbReference type="InterPro" id="IPR013785">
    <property type="entry name" value="Aldolase_TIM"/>
</dbReference>
<feature type="binding site" evidence="2">
    <location>
        <position position="133"/>
    </location>
    <ligand>
        <name>Zn(2+)</name>
        <dbReference type="ChEBI" id="CHEBI:29105"/>
        <label>2</label>
    </ligand>
</feature>
<dbReference type="NCBIfam" id="TIGR00167">
    <property type="entry name" value="cbbA"/>
    <property type="match status" value="1"/>
</dbReference>
<dbReference type="Proteomes" id="UP000236214">
    <property type="component" value="Unassembled WGS sequence"/>
</dbReference>
<dbReference type="GO" id="GO:0008270">
    <property type="term" value="F:zinc ion binding"/>
    <property type="evidence" value="ECO:0007669"/>
    <property type="project" value="InterPro"/>
</dbReference>
<keyword evidence="2" id="KW-0479">Metal-binding</keyword>
<feature type="binding site" evidence="2">
    <location>
        <position position="103"/>
    </location>
    <ligand>
        <name>Zn(2+)</name>
        <dbReference type="ChEBI" id="CHEBI:29105"/>
        <label>2</label>
    </ligand>
</feature>
<name>A0A2H6CWN3_TETHA</name>
<keyword evidence="2" id="KW-0862">Zinc</keyword>
<dbReference type="AlphaFoldDB" id="A0A2H6CWN3"/>
<reference evidence="3 4" key="1">
    <citation type="submission" date="2016-05" db="EMBL/GenBank/DDBJ databases">
        <title>Whole genome sequencing of Tetragenococcus halophilus subsp. halophilus NISL 7118.</title>
        <authorList>
            <person name="Shiwa Y."/>
            <person name="Nishimura I."/>
            <person name="Yoshikawa H."/>
            <person name="Koyama Y."/>
            <person name="Oguma T."/>
        </authorList>
    </citation>
    <scope>NUCLEOTIDE SEQUENCE [LARGE SCALE GENOMIC DNA]</scope>
    <source>
        <strain evidence="3 4">NISL 7118</strain>
    </source>
</reference>
<feature type="binding site" evidence="2">
    <location>
        <position position="179"/>
    </location>
    <ligand>
        <name>Zn(2+)</name>
        <dbReference type="ChEBI" id="CHEBI:29105"/>
        <label>1</label>
        <note>catalytic</note>
    </ligand>
</feature>
<feature type="active site" description="Proton donor" evidence="1">
    <location>
        <position position="81"/>
    </location>
</feature>
<accession>A0A2H6CWN3</accession>
<dbReference type="GO" id="GO:0005829">
    <property type="term" value="C:cytosol"/>
    <property type="evidence" value="ECO:0007669"/>
    <property type="project" value="TreeGrafter"/>
</dbReference>
<dbReference type="GO" id="GO:0005975">
    <property type="term" value="P:carbohydrate metabolic process"/>
    <property type="evidence" value="ECO:0007669"/>
    <property type="project" value="InterPro"/>
</dbReference>
<proteinExistence type="predicted"/>
<feature type="binding site" evidence="2">
    <location>
        <position position="207"/>
    </location>
    <ligand>
        <name>Zn(2+)</name>
        <dbReference type="ChEBI" id="CHEBI:29105"/>
        <label>1</label>
        <note>catalytic</note>
    </ligand>
</feature>
<dbReference type="Gene3D" id="3.20.20.70">
    <property type="entry name" value="Aldolase class I"/>
    <property type="match status" value="1"/>
</dbReference>
<dbReference type="RefSeq" id="WP_103103747.1">
    <property type="nucleotide sequence ID" value="NZ_BDEC01000207.1"/>
</dbReference>
<dbReference type="SUPFAM" id="SSF51569">
    <property type="entry name" value="Aldolase"/>
    <property type="match status" value="1"/>
</dbReference>
<sequence length="279" mass="30739">MLVNSKNALLTAKNENFAIPATNFIDLDSARSYVKVAEEKGLPLILAYAQSHSEMLAIEEAALIGKFFAKKSPVPVILHLDHGEDTDFIFKAIELGFTSVMIDASRENFADNIAITKRVVEYAHQFDVTVEAELGHVGSNDFSESPTLTDSIYTEVEDVLAFVDQTNVDSLAISIGTAHGIYKGAPTINFERLEEIDKMTTIPLVLHGGSSSGDSNLNRCATHGISKVNIFSDFINDAFYAIQKKQPEDYLQLKNIANQTMLAVLNHYYDVFATRPISV</sequence>
<dbReference type="PANTHER" id="PTHR30304:SF0">
    <property type="entry name" value="D-TAGATOSE-1,6-BISPHOSPHATE ALDOLASE SUBUNIT GATY-RELATED"/>
    <property type="match status" value="1"/>
</dbReference>
<evidence type="ECO:0000256" key="1">
    <source>
        <dbReference type="PIRSR" id="PIRSR001359-1"/>
    </source>
</evidence>
<comment type="cofactor">
    <cofactor evidence="2">
        <name>Zn(2+)</name>
        <dbReference type="ChEBI" id="CHEBI:29105"/>
    </cofactor>
    <text evidence="2">Binds 2 Zn(2+) ions per subunit. One is catalytic and the other provides a structural contribution.</text>
</comment>
<organism evidence="3 4">
    <name type="scientific">Tetragenococcus halophilus subsp. halophilus</name>
    <dbReference type="NCBI Taxonomy" id="1513897"/>
    <lineage>
        <taxon>Bacteria</taxon>
        <taxon>Bacillati</taxon>
        <taxon>Bacillota</taxon>
        <taxon>Bacilli</taxon>
        <taxon>Lactobacillales</taxon>
        <taxon>Enterococcaceae</taxon>
        <taxon>Tetragenococcus</taxon>
    </lineage>
</organism>